<gene>
    <name evidence="2" type="ORF">LTRI10_LOCUS9055</name>
</gene>
<dbReference type="PANTHER" id="PTHR31579">
    <property type="entry name" value="OS03G0796600 PROTEIN"/>
    <property type="match status" value="1"/>
</dbReference>
<reference evidence="2 3" key="1">
    <citation type="submission" date="2024-04" db="EMBL/GenBank/DDBJ databases">
        <authorList>
            <person name="Fracassetti M."/>
        </authorList>
    </citation>
    <scope>NUCLEOTIDE SEQUENCE [LARGE SCALE GENOMIC DNA]</scope>
</reference>
<keyword evidence="3" id="KW-1185">Reference proteome</keyword>
<dbReference type="Proteomes" id="UP001497516">
    <property type="component" value="Chromosome 10"/>
</dbReference>
<feature type="region of interest" description="Disordered" evidence="1">
    <location>
        <begin position="27"/>
        <end position="49"/>
    </location>
</feature>
<evidence type="ECO:0000313" key="2">
    <source>
        <dbReference type="EMBL" id="CAL1361691.1"/>
    </source>
</evidence>
<dbReference type="Pfam" id="PF04720">
    <property type="entry name" value="PDDEXK_6"/>
    <property type="match status" value="1"/>
</dbReference>
<accession>A0AAV2D055</accession>
<name>A0AAV2D055_9ROSI</name>
<protein>
    <recommendedName>
        <fullName evidence="4">DUF506 family protein</fullName>
    </recommendedName>
</protein>
<evidence type="ECO:0000256" key="1">
    <source>
        <dbReference type="SAM" id="MobiDB-lite"/>
    </source>
</evidence>
<feature type="region of interest" description="Disordered" evidence="1">
    <location>
        <begin position="66"/>
        <end position="87"/>
    </location>
</feature>
<proteinExistence type="predicted"/>
<evidence type="ECO:0000313" key="3">
    <source>
        <dbReference type="Proteomes" id="UP001497516"/>
    </source>
</evidence>
<organism evidence="2 3">
    <name type="scientific">Linum trigynum</name>
    <dbReference type="NCBI Taxonomy" id="586398"/>
    <lineage>
        <taxon>Eukaryota</taxon>
        <taxon>Viridiplantae</taxon>
        <taxon>Streptophyta</taxon>
        <taxon>Embryophyta</taxon>
        <taxon>Tracheophyta</taxon>
        <taxon>Spermatophyta</taxon>
        <taxon>Magnoliopsida</taxon>
        <taxon>eudicotyledons</taxon>
        <taxon>Gunneridae</taxon>
        <taxon>Pentapetalae</taxon>
        <taxon>rosids</taxon>
        <taxon>fabids</taxon>
        <taxon>Malpighiales</taxon>
        <taxon>Linaceae</taxon>
        <taxon>Linum</taxon>
    </lineage>
</organism>
<evidence type="ECO:0008006" key="4">
    <source>
        <dbReference type="Google" id="ProtNLM"/>
    </source>
</evidence>
<dbReference type="InterPro" id="IPR006502">
    <property type="entry name" value="PDDEXK-like"/>
</dbReference>
<dbReference type="EMBL" id="OZ034814">
    <property type="protein sequence ID" value="CAL1361691.1"/>
    <property type="molecule type" value="Genomic_DNA"/>
</dbReference>
<sequence length="294" mass="31981">MVSGTFGRAKRVTDPLDDRARARLISGHDQLSYASSGSEHSAADVDLDEGDSPCLSHLVQGFLEEAENDSQSHAGHDSDSEPTDPLPDFPDSLADIAFAADPGRNLLSAQVSKAALAFSHLRNQKPALRRKVMSFLRESGHNAGICKTRWDSSGGLTGGTYEFIDVFLSPAAAAAWPKRYVVDLDFASQFEIARPTAQYQRVLDSLPRVFVGGIADLKRIVRAVSDAARRSLKSKGLSLPPWRKNRYMLNNWLGPYRRTINPVPASSFPSVIGGGQCRVVGFDDEVGGRLVVRT</sequence>
<dbReference type="PANTHER" id="PTHR31579:SF84">
    <property type="entry name" value="F21O3.6 PROTEIN"/>
    <property type="match status" value="1"/>
</dbReference>
<dbReference type="AlphaFoldDB" id="A0AAV2D055"/>
<dbReference type="NCBIfam" id="TIGR01615">
    <property type="entry name" value="A_thal_3542"/>
    <property type="match status" value="1"/>
</dbReference>